<keyword evidence="3" id="KW-1185">Reference proteome</keyword>
<feature type="transmembrane region" description="Helical" evidence="1">
    <location>
        <begin position="16"/>
        <end position="37"/>
    </location>
</feature>
<reference evidence="3" key="1">
    <citation type="submission" date="2017-10" db="EMBL/GenBank/DDBJ databases">
        <title>Rapid genome shrinkage in a self-fertile nematode reveals novel sperm competition proteins.</title>
        <authorList>
            <person name="Yin D."/>
            <person name="Schwarz E.M."/>
            <person name="Thomas C.G."/>
            <person name="Felde R.L."/>
            <person name="Korf I.F."/>
            <person name="Cutter A.D."/>
            <person name="Schartner C.M."/>
            <person name="Ralston E.J."/>
            <person name="Meyer B.J."/>
            <person name="Haag E.S."/>
        </authorList>
    </citation>
    <scope>NUCLEOTIDE SEQUENCE [LARGE SCALE GENOMIC DNA]</scope>
    <source>
        <strain evidence="3">JU1422</strain>
    </source>
</reference>
<dbReference type="EMBL" id="PDUG01000006">
    <property type="protein sequence ID" value="PIC22067.1"/>
    <property type="molecule type" value="Genomic_DNA"/>
</dbReference>
<evidence type="ECO:0000313" key="2">
    <source>
        <dbReference type="EMBL" id="PIC22067.1"/>
    </source>
</evidence>
<protein>
    <submittedName>
        <fullName evidence="2">Uncharacterized protein</fullName>
    </submittedName>
</protein>
<keyword evidence="1" id="KW-1133">Transmembrane helix</keyword>
<keyword evidence="1" id="KW-0812">Transmembrane</keyword>
<name>A0A2G5T466_9PELO</name>
<proteinExistence type="predicted"/>
<accession>A0A2G5T466</accession>
<evidence type="ECO:0000256" key="1">
    <source>
        <dbReference type="SAM" id="Phobius"/>
    </source>
</evidence>
<evidence type="ECO:0000313" key="3">
    <source>
        <dbReference type="Proteomes" id="UP000230233"/>
    </source>
</evidence>
<organism evidence="2 3">
    <name type="scientific">Caenorhabditis nigoni</name>
    <dbReference type="NCBI Taxonomy" id="1611254"/>
    <lineage>
        <taxon>Eukaryota</taxon>
        <taxon>Metazoa</taxon>
        <taxon>Ecdysozoa</taxon>
        <taxon>Nematoda</taxon>
        <taxon>Chromadorea</taxon>
        <taxon>Rhabditida</taxon>
        <taxon>Rhabditina</taxon>
        <taxon>Rhabditomorpha</taxon>
        <taxon>Rhabditoidea</taxon>
        <taxon>Rhabditidae</taxon>
        <taxon>Peloderinae</taxon>
        <taxon>Caenorhabditis</taxon>
    </lineage>
</organism>
<dbReference type="AlphaFoldDB" id="A0A2G5T466"/>
<gene>
    <name evidence="2" type="primary">Cnig_chr_X.g26676</name>
    <name evidence="2" type="ORF">B9Z55_026676</name>
</gene>
<sequence>MPLNIEVGFGNNMRQINFWFTLSCLIANVLGLLFNIYQVRFDIIYGTTGEANILEFQAEKAWTYVAALNLLPYSKHLFFVVSF</sequence>
<dbReference type="Proteomes" id="UP000230233">
    <property type="component" value="Chromosome X"/>
</dbReference>
<comment type="caution">
    <text evidence="2">The sequence shown here is derived from an EMBL/GenBank/DDBJ whole genome shotgun (WGS) entry which is preliminary data.</text>
</comment>
<keyword evidence="1" id="KW-0472">Membrane</keyword>